<protein>
    <submittedName>
        <fullName evidence="1">Uncharacterized protein</fullName>
    </submittedName>
</protein>
<dbReference type="PATRIC" id="fig|1619313.3.peg.1371"/>
<keyword evidence="2" id="KW-1185">Reference proteome</keyword>
<name>A0A0U5L505_9GAMM</name>
<proteinExistence type="predicted"/>
<sequence>MYRGFFYASYHYDSAISKRIQALTPLFFMQKNDIGVKFAH</sequence>
<evidence type="ECO:0000313" key="2">
    <source>
        <dbReference type="Proteomes" id="UP000059419"/>
    </source>
</evidence>
<dbReference type="AlphaFoldDB" id="A0A0U5L505"/>
<dbReference type="EMBL" id="LN907827">
    <property type="protein sequence ID" value="CUU23559.1"/>
    <property type="molecule type" value="Genomic_DNA"/>
</dbReference>
<organism evidence="1 2">
    <name type="scientific">Duffyella gerundensis</name>
    <dbReference type="NCBI Taxonomy" id="1619313"/>
    <lineage>
        <taxon>Bacteria</taxon>
        <taxon>Pseudomonadati</taxon>
        <taxon>Pseudomonadota</taxon>
        <taxon>Gammaproteobacteria</taxon>
        <taxon>Enterobacterales</taxon>
        <taxon>Erwiniaceae</taxon>
        <taxon>Duffyella</taxon>
    </lineage>
</organism>
<evidence type="ECO:0000313" key="1">
    <source>
        <dbReference type="EMBL" id="CUU23559.1"/>
    </source>
</evidence>
<dbReference type="Proteomes" id="UP000059419">
    <property type="component" value="Chromosome 1"/>
</dbReference>
<gene>
    <name evidence="1" type="ORF">EM595_1325</name>
</gene>
<dbReference type="STRING" id="1619313.EM595_1325"/>
<accession>A0A0U5L505</accession>
<reference evidence="2" key="1">
    <citation type="submission" date="2015-11" db="EMBL/GenBank/DDBJ databases">
        <authorList>
            <person name="Blom J."/>
        </authorList>
    </citation>
    <scope>NUCLEOTIDE SEQUENCE [LARGE SCALE GENOMIC DNA]</scope>
</reference>
<dbReference type="KEGG" id="ege:EM595_1325"/>